<dbReference type="NCBIfam" id="NF004018">
    <property type="entry name" value="PRK05480.1"/>
    <property type="match status" value="1"/>
</dbReference>
<evidence type="ECO:0000256" key="11">
    <source>
        <dbReference type="ARBA" id="ARBA00022840"/>
    </source>
</evidence>
<evidence type="ECO:0000256" key="6">
    <source>
        <dbReference type="ARBA" id="ARBA00021478"/>
    </source>
</evidence>
<dbReference type="EMBL" id="CP141615">
    <property type="protein sequence ID" value="WRP18958.1"/>
    <property type="molecule type" value="Genomic_DNA"/>
</dbReference>
<evidence type="ECO:0000256" key="14">
    <source>
        <dbReference type="ARBA" id="ARBA00047436"/>
    </source>
</evidence>
<evidence type="ECO:0000256" key="15">
    <source>
        <dbReference type="ARBA" id="ARBA00048909"/>
    </source>
</evidence>
<dbReference type="NCBIfam" id="TIGR00235">
    <property type="entry name" value="udk"/>
    <property type="match status" value="1"/>
</dbReference>
<feature type="domain" description="Phosphoribulokinase/uridine kinase" evidence="18">
    <location>
        <begin position="6"/>
        <end position="191"/>
    </location>
</feature>
<dbReference type="GO" id="GO:0004849">
    <property type="term" value="F:uridine kinase activity"/>
    <property type="evidence" value="ECO:0007669"/>
    <property type="project" value="UniProtKB-EC"/>
</dbReference>
<dbReference type="EC" id="2.7.1.48" evidence="5 16"/>
<comment type="catalytic activity">
    <reaction evidence="15 16 17">
        <text>uridine + ATP = UMP + ADP + H(+)</text>
        <dbReference type="Rhea" id="RHEA:16825"/>
        <dbReference type="ChEBI" id="CHEBI:15378"/>
        <dbReference type="ChEBI" id="CHEBI:16704"/>
        <dbReference type="ChEBI" id="CHEBI:30616"/>
        <dbReference type="ChEBI" id="CHEBI:57865"/>
        <dbReference type="ChEBI" id="CHEBI:456216"/>
        <dbReference type="EC" id="2.7.1.48"/>
    </reaction>
</comment>
<evidence type="ECO:0000256" key="12">
    <source>
        <dbReference type="ARBA" id="ARBA00030641"/>
    </source>
</evidence>
<evidence type="ECO:0000256" key="10">
    <source>
        <dbReference type="ARBA" id="ARBA00022777"/>
    </source>
</evidence>
<dbReference type="HAMAP" id="MF_00551">
    <property type="entry name" value="Uridine_kinase"/>
    <property type="match status" value="1"/>
</dbReference>
<evidence type="ECO:0000256" key="5">
    <source>
        <dbReference type="ARBA" id="ARBA00012137"/>
    </source>
</evidence>
<comment type="pathway">
    <text evidence="2 16 17">Pyrimidine metabolism; UMP biosynthesis via salvage pathway; UMP from uridine: step 1/1.</text>
</comment>
<comment type="subcellular location">
    <subcellularLocation>
        <location evidence="1 16 17">Cytoplasm</location>
    </subcellularLocation>
</comment>
<keyword evidence="10 16" id="KW-0418">Kinase</keyword>
<dbReference type="InterPro" id="IPR026008">
    <property type="entry name" value="Uridine_kinase"/>
</dbReference>
<evidence type="ECO:0000256" key="2">
    <source>
        <dbReference type="ARBA" id="ARBA00004690"/>
    </source>
</evidence>
<sequence>MPRPVFIGIAGGTGSGKTTVARAILARVPRAQAVLLEQDAYYKDQSHLPLDERRRVNYDHPAAFDTDLLVAHLDELAAGRPIEKPLYDFTTYTRTGATVRVAPADIVIVEGILVLEDARVRERLDIKLFVDTDADVRVLRRLLRDIRERGRTLESVVSQYLETVRPMHLQFVEPTRRYADLIIPEGGLNEVAIDVLVSKVQAVLAQRRQHNVSTVGS</sequence>
<evidence type="ECO:0000259" key="18">
    <source>
        <dbReference type="Pfam" id="PF00485"/>
    </source>
</evidence>
<dbReference type="InterPro" id="IPR006083">
    <property type="entry name" value="PRK/URK"/>
</dbReference>
<keyword evidence="11 16" id="KW-0067">ATP-binding</keyword>
<evidence type="ECO:0000256" key="3">
    <source>
        <dbReference type="ARBA" id="ARBA00004784"/>
    </source>
</evidence>
<dbReference type="SUPFAM" id="SSF52540">
    <property type="entry name" value="P-loop containing nucleoside triphosphate hydrolases"/>
    <property type="match status" value="1"/>
</dbReference>
<evidence type="ECO:0000313" key="20">
    <source>
        <dbReference type="Proteomes" id="UP001332192"/>
    </source>
</evidence>
<organism evidence="19 20">
    <name type="scientific">Carboxydichorda subterranea</name>
    <dbReference type="NCBI Taxonomy" id="3109565"/>
    <lineage>
        <taxon>Bacteria</taxon>
        <taxon>Bacillati</taxon>
        <taxon>Bacillota</taxon>
        <taxon>Limnochordia</taxon>
        <taxon>Limnochordales</taxon>
        <taxon>Geochordaceae</taxon>
        <taxon>Carboxydichorda</taxon>
    </lineage>
</organism>
<name>A0ABZ1C574_9FIRM</name>
<accession>A0ABZ1C574</accession>
<evidence type="ECO:0000256" key="13">
    <source>
        <dbReference type="ARBA" id="ARBA00031452"/>
    </source>
</evidence>
<keyword evidence="20" id="KW-1185">Reference proteome</keyword>
<dbReference type="RefSeq" id="WP_324718228.1">
    <property type="nucleotide sequence ID" value="NZ_CP141615.1"/>
</dbReference>
<keyword evidence="9 16" id="KW-0547">Nucleotide-binding</keyword>
<keyword evidence="8 16" id="KW-0808">Transferase</keyword>
<feature type="binding site" evidence="16">
    <location>
        <begin position="11"/>
        <end position="18"/>
    </location>
    <ligand>
        <name>ATP</name>
        <dbReference type="ChEBI" id="CHEBI:30616"/>
    </ligand>
</feature>
<reference evidence="19 20" key="1">
    <citation type="journal article" date="2024" name="Front. Microbiol.">
        <title>Novel thermophilic genera Geochorda gen. nov. and Carboxydochorda gen. nov. from the deep terrestrial subsurface reveal the ecophysiological diversity in the class Limnochordia.</title>
        <authorList>
            <person name="Karnachuk O.V."/>
            <person name="Lukina A.P."/>
            <person name="Avakyan M.R."/>
            <person name="Kadnikov V.V."/>
            <person name="Begmatov S."/>
            <person name="Beletsky A.V."/>
            <person name="Vlasova K.G."/>
            <person name="Novikov A.A."/>
            <person name="Shcherbakova V.A."/>
            <person name="Mardanov A.V."/>
            <person name="Ravin N.V."/>
        </authorList>
    </citation>
    <scope>NUCLEOTIDE SEQUENCE [LARGE SCALE GENOMIC DNA]</scope>
    <source>
        <strain evidence="19 20">L945</strain>
    </source>
</reference>
<evidence type="ECO:0000313" key="19">
    <source>
        <dbReference type="EMBL" id="WRP18958.1"/>
    </source>
</evidence>
<evidence type="ECO:0000256" key="7">
    <source>
        <dbReference type="ARBA" id="ARBA00022490"/>
    </source>
</evidence>
<evidence type="ECO:0000256" key="9">
    <source>
        <dbReference type="ARBA" id="ARBA00022741"/>
    </source>
</evidence>
<dbReference type="InterPro" id="IPR027417">
    <property type="entry name" value="P-loop_NTPase"/>
</dbReference>
<evidence type="ECO:0000256" key="4">
    <source>
        <dbReference type="ARBA" id="ARBA00005408"/>
    </source>
</evidence>
<dbReference type="Pfam" id="PF00485">
    <property type="entry name" value="PRK"/>
    <property type="match status" value="1"/>
</dbReference>
<evidence type="ECO:0000256" key="8">
    <source>
        <dbReference type="ARBA" id="ARBA00022679"/>
    </source>
</evidence>
<dbReference type="PRINTS" id="PR00988">
    <property type="entry name" value="URIDINKINASE"/>
</dbReference>
<evidence type="ECO:0000256" key="1">
    <source>
        <dbReference type="ARBA" id="ARBA00004496"/>
    </source>
</evidence>
<dbReference type="PANTHER" id="PTHR10285">
    <property type="entry name" value="URIDINE KINASE"/>
    <property type="match status" value="1"/>
</dbReference>
<evidence type="ECO:0000256" key="17">
    <source>
        <dbReference type="RuleBase" id="RU003825"/>
    </source>
</evidence>
<dbReference type="InterPro" id="IPR000764">
    <property type="entry name" value="Uridine_kinase-like"/>
</dbReference>
<dbReference type="Proteomes" id="UP001332192">
    <property type="component" value="Chromosome"/>
</dbReference>
<proteinExistence type="inferred from homology"/>
<dbReference type="Gene3D" id="3.40.50.300">
    <property type="entry name" value="P-loop containing nucleotide triphosphate hydrolases"/>
    <property type="match status" value="1"/>
</dbReference>
<comment type="pathway">
    <text evidence="3 16 17">Pyrimidine metabolism; CTP biosynthesis via salvage pathway; CTP from cytidine: step 1/3.</text>
</comment>
<comment type="catalytic activity">
    <reaction evidence="14 17">
        <text>cytidine + ATP = CMP + ADP + H(+)</text>
        <dbReference type="Rhea" id="RHEA:24674"/>
        <dbReference type="ChEBI" id="CHEBI:15378"/>
        <dbReference type="ChEBI" id="CHEBI:17562"/>
        <dbReference type="ChEBI" id="CHEBI:30616"/>
        <dbReference type="ChEBI" id="CHEBI:60377"/>
        <dbReference type="ChEBI" id="CHEBI:456216"/>
        <dbReference type="EC" id="2.7.1.48"/>
    </reaction>
</comment>
<keyword evidence="7 16" id="KW-0963">Cytoplasm</keyword>
<dbReference type="CDD" id="cd02023">
    <property type="entry name" value="UMPK"/>
    <property type="match status" value="1"/>
</dbReference>
<evidence type="ECO:0000256" key="16">
    <source>
        <dbReference type="HAMAP-Rule" id="MF_00551"/>
    </source>
</evidence>
<gene>
    <name evidence="16 19" type="primary">udk</name>
    <name evidence="19" type="ORF">U7230_10275</name>
</gene>
<comment type="similarity">
    <text evidence="4 16 17">Belongs to the uridine kinase family.</text>
</comment>
<protein>
    <recommendedName>
        <fullName evidence="6 16">Uridine kinase</fullName>
        <ecNumber evidence="5 16">2.7.1.48</ecNumber>
    </recommendedName>
    <alternativeName>
        <fullName evidence="12 16">Cytidine monophosphokinase</fullName>
    </alternativeName>
    <alternativeName>
        <fullName evidence="13 16">Uridine monophosphokinase</fullName>
    </alternativeName>
</protein>